<dbReference type="GO" id="GO:0036396">
    <property type="term" value="C:RNA N6-methyladenosine methyltransferase complex"/>
    <property type="evidence" value="ECO:0007669"/>
    <property type="project" value="TreeGrafter"/>
</dbReference>
<comment type="caution">
    <text evidence="2">The sequence shown here is derived from an EMBL/GenBank/DDBJ whole genome shotgun (WGS) entry which is preliminary data.</text>
</comment>
<feature type="region of interest" description="Disordered" evidence="1">
    <location>
        <begin position="87"/>
        <end position="119"/>
    </location>
</feature>
<evidence type="ECO:0000256" key="1">
    <source>
        <dbReference type="SAM" id="MobiDB-lite"/>
    </source>
</evidence>
<protein>
    <recommendedName>
        <fullName evidence="4">Myb-like domain-containing protein</fullName>
    </recommendedName>
</protein>
<feature type="non-terminal residue" evidence="2">
    <location>
        <position position="1"/>
    </location>
</feature>
<dbReference type="InterPro" id="IPR029063">
    <property type="entry name" value="SAM-dependent_MTases_sf"/>
</dbReference>
<dbReference type="SUPFAM" id="SSF53335">
    <property type="entry name" value="S-adenosyl-L-methionine-dependent methyltransferases"/>
    <property type="match status" value="1"/>
</dbReference>
<dbReference type="GO" id="GO:0008168">
    <property type="term" value="F:methyltransferase activity"/>
    <property type="evidence" value="ECO:0007669"/>
    <property type="project" value="TreeGrafter"/>
</dbReference>
<dbReference type="PANTHER" id="PTHR12829:SF8">
    <property type="entry name" value="CHROMOSOME UNDETERMINED SCAFFOLD_82, WHOLE GENOME SHOTGUN SEQUENCE"/>
    <property type="match status" value="1"/>
</dbReference>
<dbReference type="Pfam" id="PF05063">
    <property type="entry name" value="MT-A70"/>
    <property type="match status" value="1"/>
</dbReference>
<evidence type="ECO:0000313" key="3">
    <source>
        <dbReference type="Proteomes" id="UP000749646"/>
    </source>
</evidence>
<sequence length="791" mass="89164">MQAQSVQLTRKDKPTVASSTARATEPLQTLNSSLKRIRLQETGHGPRASITDSFEQEWGTIDLTELDDEDLTLSSKKTRKEEVIDLTELDDWDTAPDAGSSGSKEAHEEEGFPELDDTEDFDGFMLPEVHTIISGTTEEERQVLAEKFPADDNRTTFKSVSAAAAAIAAAVVVTQHSHLSAPTKPKLPKRTKITRSSNNMEDVFSEEQVRNWSEVRIKTWEHRKTNTEAFYYRFVDPAEGQQNGPWSLKSEKEFMARYEEWKARGIRIGSSWGIFSMSVSHKAGYQCSSHYRRLLEKKKLTDPAYIWEGGKLVMVNKSIGGELANSGLSELWDTDEVKAIEANVNRWIKEYHTKPARPSKRIDVSKRIDMSGSSRTGCSQPGIVIFKPTTEAPRVKATTASVVPTGLSIRSIKQQLTDEGDLIPVVNIHEKLAEYSSFMRKSSSIASDEPDQISRTIPLTVPGTVKPSSMPPARAFVPIEVKKAPLTNNLIRGQTGLALFWKNIRPVRVECPDIPKGNIPKDVDLRPTWAHKIQPFVELNAAPVEGSIYKEVRKMIGFNWKALSEGFEEPVNDIQSIIADPPWAFIVEDGRNDGACKLTPNEFGEIIGKALELMPSGIVSVWTHKAILPEVVNIMHGLGCRYVENLVWYKMALNNTNLDRASPYFRTSKEILLMFKKGDGFDIRHQRSADVIMDFEMPTSSWIKEDYTEPKPESVYEMMETMLPNARYMPEKGRGRFLEIWAKRCQERRPGWFSVHELKPSAVEVGWTLDDDLEGIDEVVLAQIVNDMDME</sequence>
<evidence type="ECO:0000313" key="2">
    <source>
        <dbReference type="EMBL" id="KAF9986505.1"/>
    </source>
</evidence>
<dbReference type="InterPro" id="IPR007757">
    <property type="entry name" value="MT-A70-like"/>
</dbReference>
<feature type="region of interest" description="Disordered" evidence="1">
    <location>
        <begin position="1"/>
        <end position="55"/>
    </location>
</feature>
<dbReference type="Gene3D" id="3.40.50.150">
    <property type="entry name" value="Vaccinia Virus protein VP39"/>
    <property type="match status" value="1"/>
</dbReference>
<reference evidence="2" key="1">
    <citation type="journal article" date="2020" name="Fungal Divers.">
        <title>Resolving the Mortierellaceae phylogeny through synthesis of multi-gene phylogenetics and phylogenomics.</title>
        <authorList>
            <person name="Vandepol N."/>
            <person name="Liber J."/>
            <person name="Desiro A."/>
            <person name="Na H."/>
            <person name="Kennedy M."/>
            <person name="Barry K."/>
            <person name="Grigoriev I.V."/>
            <person name="Miller A.N."/>
            <person name="O'Donnell K."/>
            <person name="Stajich J.E."/>
            <person name="Bonito G."/>
        </authorList>
    </citation>
    <scope>NUCLEOTIDE SEQUENCE</scope>
    <source>
        <strain evidence="2">MES-2147</strain>
    </source>
</reference>
<feature type="compositionally biased region" description="Polar residues" evidence="1">
    <location>
        <begin position="16"/>
        <end position="34"/>
    </location>
</feature>
<organism evidence="2 3">
    <name type="scientific">Modicella reniformis</name>
    <dbReference type="NCBI Taxonomy" id="1440133"/>
    <lineage>
        <taxon>Eukaryota</taxon>
        <taxon>Fungi</taxon>
        <taxon>Fungi incertae sedis</taxon>
        <taxon>Mucoromycota</taxon>
        <taxon>Mortierellomycotina</taxon>
        <taxon>Mortierellomycetes</taxon>
        <taxon>Mortierellales</taxon>
        <taxon>Mortierellaceae</taxon>
        <taxon>Modicella</taxon>
    </lineage>
</organism>
<dbReference type="OrthoDB" id="6781668at2759"/>
<dbReference type="EMBL" id="JAAAHW010003227">
    <property type="protein sequence ID" value="KAF9986505.1"/>
    <property type="molecule type" value="Genomic_DNA"/>
</dbReference>
<dbReference type="PANTHER" id="PTHR12829">
    <property type="entry name" value="N6-ADENOSINE-METHYLTRANSFERASE"/>
    <property type="match status" value="1"/>
</dbReference>
<dbReference type="AlphaFoldDB" id="A0A9P6MB36"/>
<dbReference type="GO" id="GO:0005634">
    <property type="term" value="C:nucleus"/>
    <property type="evidence" value="ECO:0007669"/>
    <property type="project" value="TreeGrafter"/>
</dbReference>
<name>A0A9P6MB36_9FUNG</name>
<dbReference type="Proteomes" id="UP000749646">
    <property type="component" value="Unassembled WGS sequence"/>
</dbReference>
<keyword evidence="3" id="KW-1185">Reference proteome</keyword>
<evidence type="ECO:0008006" key="4">
    <source>
        <dbReference type="Google" id="ProtNLM"/>
    </source>
</evidence>
<proteinExistence type="predicted"/>
<gene>
    <name evidence="2" type="ORF">BGZ65_007392</name>
</gene>
<accession>A0A9P6MB36</accession>